<sequence length="83" mass="8571">MLSRSGRQVRYEWATTGQLITTLLNPPAFTGGRDAGIGDVCLSRSRALNHIFPNSATSGDTTGGTTIAPLGIPRVGELGANSA</sequence>
<dbReference type="Proteomes" id="UP001151760">
    <property type="component" value="Unassembled WGS sequence"/>
</dbReference>
<gene>
    <name evidence="1" type="ORF">Tco_1081896</name>
</gene>
<comment type="caution">
    <text evidence="1">The sequence shown here is derived from an EMBL/GenBank/DDBJ whole genome shotgun (WGS) entry which is preliminary data.</text>
</comment>
<accession>A0ABQ5HYV6</accession>
<proteinExistence type="predicted"/>
<evidence type="ECO:0000313" key="1">
    <source>
        <dbReference type="EMBL" id="GJT93051.1"/>
    </source>
</evidence>
<reference evidence="1" key="2">
    <citation type="submission" date="2022-01" db="EMBL/GenBank/DDBJ databases">
        <authorList>
            <person name="Yamashiro T."/>
            <person name="Shiraishi A."/>
            <person name="Satake H."/>
            <person name="Nakayama K."/>
        </authorList>
    </citation>
    <scope>NUCLEOTIDE SEQUENCE</scope>
</reference>
<keyword evidence="2" id="KW-1185">Reference proteome</keyword>
<reference evidence="1" key="1">
    <citation type="journal article" date="2022" name="Int. J. Mol. Sci.">
        <title>Draft Genome of Tanacetum Coccineum: Genomic Comparison of Closely Related Tanacetum-Family Plants.</title>
        <authorList>
            <person name="Yamashiro T."/>
            <person name="Shiraishi A."/>
            <person name="Nakayama K."/>
            <person name="Satake H."/>
        </authorList>
    </citation>
    <scope>NUCLEOTIDE SEQUENCE</scope>
</reference>
<organism evidence="1 2">
    <name type="scientific">Tanacetum coccineum</name>
    <dbReference type="NCBI Taxonomy" id="301880"/>
    <lineage>
        <taxon>Eukaryota</taxon>
        <taxon>Viridiplantae</taxon>
        <taxon>Streptophyta</taxon>
        <taxon>Embryophyta</taxon>
        <taxon>Tracheophyta</taxon>
        <taxon>Spermatophyta</taxon>
        <taxon>Magnoliopsida</taxon>
        <taxon>eudicotyledons</taxon>
        <taxon>Gunneridae</taxon>
        <taxon>Pentapetalae</taxon>
        <taxon>asterids</taxon>
        <taxon>campanulids</taxon>
        <taxon>Asterales</taxon>
        <taxon>Asteraceae</taxon>
        <taxon>Asteroideae</taxon>
        <taxon>Anthemideae</taxon>
        <taxon>Anthemidinae</taxon>
        <taxon>Tanacetum</taxon>
    </lineage>
</organism>
<dbReference type="EMBL" id="BQNB010020168">
    <property type="protein sequence ID" value="GJT93051.1"/>
    <property type="molecule type" value="Genomic_DNA"/>
</dbReference>
<evidence type="ECO:0000313" key="2">
    <source>
        <dbReference type="Proteomes" id="UP001151760"/>
    </source>
</evidence>
<name>A0ABQ5HYV6_9ASTR</name>
<protein>
    <submittedName>
        <fullName evidence="1">Uncharacterized protein</fullName>
    </submittedName>
</protein>